<feature type="domain" description="HTH araC/xylS-type" evidence="4">
    <location>
        <begin position="182"/>
        <end position="280"/>
    </location>
</feature>
<dbReference type="PROSITE" id="PS00041">
    <property type="entry name" value="HTH_ARAC_FAMILY_1"/>
    <property type="match status" value="1"/>
</dbReference>
<evidence type="ECO:0000256" key="2">
    <source>
        <dbReference type="ARBA" id="ARBA00023125"/>
    </source>
</evidence>
<dbReference type="RefSeq" id="WP_264790849.1">
    <property type="nucleotide sequence ID" value="NZ_AP026867.1"/>
</dbReference>
<dbReference type="InterPro" id="IPR018060">
    <property type="entry name" value="HTH_AraC"/>
</dbReference>
<sequence>MIVDFKSIALLGKPLFTWTVVQTPMSLTAAMPKDEACFAYVLEGECFTYSETENLKIKTKEAFLAKCGNYTTKLKAVDSVTRYSTIVVHFHLEVLQKIYAQGLPAFLTKKEAFRGANTAKVASNELIEHYINNIQLYFKYPRLATEDVLILKLKEIILLLTQTQNSPQVLTLMQNLFSERTIEFKEIIEGHICSDLTIKELAQLTNRSLSSFKKAFKNIYRDTPASYRITKRIEKVANLLLLSDEAITTIAYDCGFKTVAHLSRVFKRHYGTSPSQYRLDHSDK</sequence>
<keyword evidence="1" id="KW-0805">Transcription regulation</keyword>
<evidence type="ECO:0000256" key="1">
    <source>
        <dbReference type="ARBA" id="ARBA00023015"/>
    </source>
</evidence>
<dbReference type="AlphaFoldDB" id="A0A915VK08"/>
<dbReference type="InterPro" id="IPR018062">
    <property type="entry name" value="HTH_AraC-typ_CS"/>
</dbReference>
<protein>
    <submittedName>
        <fullName evidence="5">AraC family transcriptional regulator</fullName>
    </submittedName>
</protein>
<dbReference type="EMBL" id="AP026867">
    <property type="protein sequence ID" value="BDS09457.1"/>
    <property type="molecule type" value="Genomic_DNA"/>
</dbReference>
<evidence type="ECO:0000256" key="3">
    <source>
        <dbReference type="ARBA" id="ARBA00023163"/>
    </source>
</evidence>
<dbReference type="Pfam" id="PF12833">
    <property type="entry name" value="HTH_18"/>
    <property type="match status" value="1"/>
</dbReference>
<dbReference type="InterPro" id="IPR009057">
    <property type="entry name" value="Homeodomain-like_sf"/>
</dbReference>
<keyword evidence="2" id="KW-0238">DNA-binding</keyword>
<reference evidence="5" key="1">
    <citation type="submission" date="2022-09" db="EMBL/GenBank/DDBJ databases">
        <title>Aureispira anguillicida sp. nov., isolated from Leptocephalus of Japanese eel Anguilla japonica.</title>
        <authorList>
            <person name="Yuasa K."/>
            <person name="Mekata T."/>
            <person name="Ikunari K."/>
        </authorList>
    </citation>
    <scope>NUCLEOTIDE SEQUENCE</scope>
    <source>
        <strain evidence="5">EL160426</strain>
    </source>
</reference>
<dbReference type="GO" id="GO:0043565">
    <property type="term" value="F:sequence-specific DNA binding"/>
    <property type="evidence" value="ECO:0007669"/>
    <property type="project" value="InterPro"/>
</dbReference>
<dbReference type="InterPro" id="IPR020449">
    <property type="entry name" value="Tscrpt_reg_AraC-type_HTH"/>
</dbReference>
<dbReference type="Gene3D" id="1.10.10.60">
    <property type="entry name" value="Homeodomain-like"/>
    <property type="match status" value="2"/>
</dbReference>
<evidence type="ECO:0000313" key="6">
    <source>
        <dbReference type="Proteomes" id="UP001060919"/>
    </source>
</evidence>
<evidence type="ECO:0000313" key="5">
    <source>
        <dbReference type="EMBL" id="BDS09457.1"/>
    </source>
</evidence>
<organism evidence="5 6">
    <name type="scientific">Aureispira anguillae</name>
    <dbReference type="NCBI Taxonomy" id="2864201"/>
    <lineage>
        <taxon>Bacteria</taxon>
        <taxon>Pseudomonadati</taxon>
        <taxon>Bacteroidota</taxon>
        <taxon>Saprospiria</taxon>
        <taxon>Saprospirales</taxon>
        <taxon>Saprospiraceae</taxon>
        <taxon>Aureispira</taxon>
    </lineage>
</organism>
<dbReference type="KEGG" id="aup:AsAng_0001550"/>
<dbReference type="SMART" id="SM00342">
    <property type="entry name" value="HTH_ARAC"/>
    <property type="match status" value="1"/>
</dbReference>
<dbReference type="PRINTS" id="PR00032">
    <property type="entry name" value="HTHARAC"/>
</dbReference>
<dbReference type="InterPro" id="IPR054015">
    <property type="entry name" value="ExsA-like_N"/>
</dbReference>
<gene>
    <name evidence="5" type="ORF">AsAng_0001550</name>
</gene>
<dbReference type="Pfam" id="PF22200">
    <property type="entry name" value="ExsA_N"/>
    <property type="match status" value="1"/>
</dbReference>
<dbReference type="Proteomes" id="UP001060919">
    <property type="component" value="Chromosome"/>
</dbReference>
<keyword evidence="3" id="KW-0804">Transcription</keyword>
<dbReference type="PANTHER" id="PTHR43280:SF2">
    <property type="entry name" value="HTH-TYPE TRANSCRIPTIONAL REGULATOR EXSA"/>
    <property type="match status" value="1"/>
</dbReference>
<name>A0A915VK08_9BACT</name>
<keyword evidence="6" id="KW-1185">Reference proteome</keyword>
<evidence type="ECO:0000259" key="4">
    <source>
        <dbReference type="PROSITE" id="PS01124"/>
    </source>
</evidence>
<dbReference type="PANTHER" id="PTHR43280">
    <property type="entry name" value="ARAC-FAMILY TRANSCRIPTIONAL REGULATOR"/>
    <property type="match status" value="1"/>
</dbReference>
<dbReference type="GO" id="GO:0003700">
    <property type="term" value="F:DNA-binding transcription factor activity"/>
    <property type="evidence" value="ECO:0007669"/>
    <property type="project" value="InterPro"/>
</dbReference>
<accession>A0A915VK08</accession>
<proteinExistence type="predicted"/>
<dbReference type="SUPFAM" id="SSF46689">
    <property type="entry name" value="Homeodomain-like"/>
    <property type="match status" value="2"/>
</dbReference>
<dbReference type="PROSITE" id="PS01124">
    <property type="entry name" value="HTH_ARAC_FAMILY_2"/>
    <property type="match status" value="1"/>
</dbReference>